<evidence type="ECO:0000313" key="1">
    <source>
        <dbReference type="EMBL" id="AKP52688.1"/>
    </source>
</evidence>
<reference evidence="1 2" key="1">
    <citation type="submission" date="2015-07" db="EMBL/GenBank/DDBJ databases">
        <authorList>
            <person name="Kim K.M."/>
        </authorList>
    </citation>
    <scope>NUCLEOTIDE SEQUENCE [LARGE SCALE GENOMIC DNA]</scope>
    <source>
        <strain evidence="1 2">KCTC 12363</strain>
    </source>
</reference>
<proteinExistence type="predicted"/>
<dbReference type="InterPro" id="IPR008929">
    <property type="entry name" value="Chondroitin_lyas"/>
</dbReference>
<evidence type="ECO:0000313" key="2">
    <source>
        <dbReference type="Proteomes" id="UP000036520"/>
    </source>
</evidence>
<name>A0A0H4PIF3_9BACT</name>
<dbReference type="KEGG" id="camu:CA2015_3296"/>
<dbReference type="Gene3D" id="1.50.10.100">
    <property type="entry name" value="Chondroitin AC/alginate lyase"/>
    <property type="match status" value="1"/>
</dbReference>
<dbReference type="EMBL" id="CP012040">
    <property type="protein sequence ID" value="AKP52688.1"/>
    <property type="molecule type" value="Genomic_DNA"/>
</dbReference>
<evidence type="ECO:0008006" key="3">
    <source>
        <dbReference type="Google" id="ProtNLM"/>
    </source>
</evidence>
<dbReference type="Proteomes" id="UP000036520">
    <property type="component" value="Chromosome"/>
</dbReference>
<keyword evidence="2" id="KW-1185">Reference proteome</keyword>
<protein>
    <recommendedName>
        <fullName evidence="3">Heparinase II/III family protein</fullName>
    </recommendedName>
</protein>
<sequence>MVAIKINMSKISLNAIKVLGLNVLTLSLLLLHSLSVFSQQVSHPFLIVKADQFEQHRQKAFYEPWKSMAEDALEITKKGFSEPIMGAYELQDYMGAVALSYILYPEDKDRYAQKVKDLILNNYSKLELTEKRDWGGVVPPMSSFFVAILALDIVYNDLTKEEILACEKLIESQLSKINRKGSWTDVRLGTHGVWDIYKGDRTGPDDAYYNGIMHQITTDGVSPVTIHYAWERVGGGDSRISKAGYMDVLEFTGIDKRYYSNEKLKKFHRWLFSASVNNSKEMAIIGDMLPSQGLKNDLLHARVGNFDEQAAAYTAWFHEEDKKRGHIISYLLPHSKLPYPQYPKSSVYEDGGAFLRESAKNPEGIHTVLYNIKSQDEWHTHQETNGLALSGMGNRLLVNGGRLGEPTRAAALNNTLTIDGKNHDSRLGNGIVEYISREDFDYAMGDAGPALPSAFHNRSMILLHKTSHSKAYVLLLDEVEVEQGQKIISYLHPANESHIDTLLVNESYRAAIDHFPTVAGTALDIHYLTKPERINQSLVASAIPSRYPNHPKHSRLEAIYSPDKSGKNSIVTLLNPMAEAEKVIQLQPSLQENYDAHIIRHKEGAEDLVLSSQTPDRTISFNGLVFKGDFFIHRAIAGDPGFIFVKNATALTGGELEFKAEHKLTLWMKHRFISVLAKENTVLYLKSKTSRSLYIDDKIIENPETEDEWMKIPLPKGTHKLYFK</sequence>
<dbReference type="AlphaFoldDB" id="A0A0H4PIF3"/>
<organism evidence="1 2">
    <name type="scientific">Cyclobacterium amurskyense</name>
    <dbReference type="NCBI Taxonomy" id="320787"/>
    <lineage>
        <taxon>Bacteria</taxon>
        <taxon>Pseudomonadati</taxon>
        <taxon>Bacteroidota</taxon>
        <taxon>Cytophagia</taxon>
        <taxon>Cytophagales</taxon>
        <taxon>Cyclobacteriaceae</taxon>
        <taxon>Cyclobacterium</taxon>
    </lineage>
</organism>
<accession>A0A0H4PIF3</accession>
<gene>
    <name evidence="1" type="ORF">CA2015_3296</name>
</gene>
<dbReference type="Gene3D" id="2.70.98.70">
    <property type="match status" value="1"/>
</dbReference>
<dbReference type="STRING" id="320787.CA2015_3296"/>